<keyword evidence="2" id="KW-1185">Reference proteome</keyword>
<protein>
    <submittedName>
        <fullName evidence="1">Uncharacterized protein</fullName>
    </submittedName>
</protein>
<sequence>MAVKGMPKQGFSQLPLDDLVRQTVIQDLLDPTQHVEQIPGAAEGVDAPGERKPFPRVGAGKPDVLLDGPIDVPRVVEPVECCTPAPCEPILVFRDVVVLAAEDSVKSDEVALEPELVDLPQKFELDVIQYALGVADMLIGVPFHETQWILGAPE</sequence>
<proteinExistence type="predicted"/>
<dbReference type="Proteomes" id="UP000076532">
    <property type="component" value="Unassembled WGS sequence"/>
</dbReference>
<gene>
    <name evidence="1" type="ORF">FIBSPDRAFT_902752</name>
</gene>
<name>A0A167WV09_9AGAM</name>
<accession>A0A167WV09</accession>
<evidence type="ECO:0000313" key="2">
    <source>
        <dbReference type="Proteomes" id="UP000076532"/>
    </source>
</evidence>
<dbReference type="AlphaFoldDB" id="A0A167WV09"/>
<reference evidence="1 2" key="1">
    <citation type="journal article" date="2016" name="Mol. Biol. Evol.">
        <title>Comparative Genomics of Early-Diverging Mushroom-Forming Fungi Provides Insights into the Origins of Lignocellulose Decay Capabilities.</title>
        <authorList>
            <person name="Nagy L.G."/>
            <person name="Riley R."/>
            <person name="Tritt A."/>
            <person name="Adam C."/>
            <person name="Daum C."/>
            <person name="Floudas D."/>
            <person name="Sun H."/>
            <person name="Yadav J.S."/>
            <person name="Pangilinan J."/>
            <person name="Larsson K.H."/>
            <person name="Matsuura K."/>
            <person name="Barry K."/>
            <person name="Labutti K."/>
            <person name="Kuo R."/>
            <person name="Ohm R.A."/>
            <person name="Bhattacharya S.S."/>
            <person name="Shirouzu T."/>
            <person name="Yoshinaga Y."/>
            <person name="Martin F.M."/>
            <person name="Grigoriev I.V."/>
            <person name="Hibbett D.S."/>
        </authorList>
    </citation>
    <scope>NUCLEOTIDE SEQUENCE [LARGE SCALE GENOMIC DNA]</scope>
    <source>
        <strain evidence="1 2">CBS 109695</strain>
    </source>
</reference>
<dbReference type="EMBL" id="KV417784">
    <property type="protein sequence ID" value="KZP06513.1"/>
    <property type="molecule type" value="Genomic_DNA"/>
</dbReference>
<organism evidence="1 2">
    <name type="scientific">Athelia psychrophila</name>
    <dbReference type="NCBI Taxonomy" id="1759441"/>
    <lineage>
        <taxon>Eukaryota</taxon>
        <taxon>Fungi</taxon>
        <taxon>Dikarya</taxon>
        <taxon>Basidiomycota</taxon>
        <taxon>Agaricomycotina</taxon>
        <taxon>Agaricomycetes</taxon>
        <taxon>Agaricomycetidae</taxon>
        <taxon>Atheliales</taxon>
        <taxon>Atheliaceae</taxon>
        <taxon>Athelia</taxon>
    </lineage>
</organism>
<evidence type="ECO:0000313" key="1">
    <source>
        <dbReference type="EMBL" id="KZP06513.1"/>
    </source>
</evidence>